<proteinExistence type="predicted"/>
<dbReference type="RefSeq" id="WP_117788846.1">
    <property type="nucleotide sequence ID" value="NZ_AP024085.1"/>
</dbReference>
<dbReference type="KEGG" id="fit:Fi14EGH31_05840"/>
<dbReference type="PROSITE" id="PS50005">
    <property type="entry name" value="TPR"/>
    <property type="match status" value="1"/>
</dbReference>
<dbReference type="EMBL" id="AP024085">
    <property type="protein sequence ID" value="BCL56872.1"/>
    <property type="molecule type" value="Genomic_DNA"/>
</dbReference>
<dbReference type="InterPro" id="IPR019734">
    <property type="entry name" value="TPR_rpt"/>
</dbReference>
<organism evidence="2 3">
    <name type="scientific">Faecalibacillus intestinalis</name>
    <dbReference type="NCBI Taxonomy" id="1982626"/>
    <lineage>
        <taxon>Bacteria</taxon>
        <taxon>Bacillati</taxon>
        <taxon>Bacillota</taxon>
        <taxon>Erysipelotrichia</taxon>
        <taxon>Erysipelotrichales</taxon>
        <taxon>Coprobacillaceae</taxon>
        <taxon>Faecalibacillus</taxon>
    </lineage>
</organism>
<keyword evidence="1" id="KW-0802">TPR repeat</keyword>
<gene>
    <name evidence="2" type="ORF">Fi14EGH31_05840</name>
</gene>
<dbReference type="SUPFAM" id="SSF48452">
    <property type="entry name" value="TPR-like"/>
    <property type="match status" value="1"/>
</dbReference>
<accession>A0A7I8DW67</accession>
<dbReference type="AlphaFoldDB" id="A0A7I8DW67"/>
<feature type="repeat" description="TPR" evidence="1">
    <location>
        <begin position="45"/>
        <end position="78"/>
    </location>
</feature>
<dbReference type="Gene3D" id="1.25.40.10">
    <property type="entry name" value="Tetratricopeptide repeat domain"/>
    <property type="match status" value="1"/>
</dbReference>
<name>A0A7I8DW67_9FIRM</name>
<sequence>MNFIKKKINENKIKKVLGEFNESFQNSNYDECIKKIGILEDLGYSDIYYLKGIAFYVKGDYDESIDCLKKSNKYSKKDSFCQNLLIDNYVLLGKYLELDYTIKRLRNKISGMQELYFKINCLQHMKIDYFENNKEEISQLGTAIVIKKEDFNQQYQFFYEICHIFSNAIIAAGECINQCVHYCKQSSTQFKNFKIDNNIKHFIIEYDKWTHILSFSRNIGGILLNSKIKSYNYFVFYEEIWPNKLEKFYSGKYITQILNLIFQLNSPNLHIKIDKFDCICNILEAFLQIEPRAISQIINHYFDIIKDKYLEKNQTAIIYVGYVYSEIIASNYDQYGLKDRIEEIWNNDYKYDLEKVSTDIRLTRHLSYRAKMALDNAEISYAQTKGILAKNNDYSALALQFFRVIEIELNEKLINPLVKSIDDDYFNNLDTTKFSKTWKGHYRNIEKIKQGQKSIQLGSVRTLLNSIVKVKSSNSFGNELKDKTEKLLSDEGKEALGSGKIEEIINNNILNKYRIPGAHTGYIPYSKACEARKYVLESLLELEKYFMMKGDVM</sequence>
<evidence type="ECO:0008006" key="4">
    <source>
        <dbReference type="Google" id="ProtNLM"/>
    </source>
</evidence>
<protein>
    <recommendedName>
        <fullName evidence="4">Tetratricopeptide repeat protein</fullName>
    </recommendedName>
</protein>
<dbReference type="GeneID" id="70579022"/>
<evidence type="ECO:0000256" key="1">
    <source>
        <dbReference type="PROSITE-ProRule" id="PRU00339"/>
    </source>
</evidence>
<evidence type="ECO:0000313" key="2">
    <source>
        <dbReference type="EMBL" id="BCL56872.1"/>
    </source>
</evidence>
<dbReference type="InterPro" id="IPR011990">
    <property type="entry name" value="TPR-like_helical_dom_sf"/>
</dbReference>
<reference evidence="3" key="1">
    <citation type="submission" date="2020-09" db="EMBL/GenBank/DDBJ databases">
        <title>Complete genome sequencing of Faecalibacillus intestinalis strain 14EGH31.</title>
        <authorList>
            <person name="Sakamoto M."/>
            <person name="Murakami T."/>
            <person name="Mori H."/>
        </authorList>
    </citation>
    <scope>NUCLEOTIDE SEQUENCE [LARGE SCALE GENOMIC DNA]</scope>
    <source>
        <strain evidence="3">14EGH31</strain>
    </source>
</reference>
<dbReference type="Proteomes" id="UP000593842">
    <property type="component" value="Chromosome"/>
</dbReference>
<evidence type="ECO:0000313" key="3">
    <source>
        <dbReference type="Proteomes" id="UP000593842"/>
    </source>
</evidence>